<feature type="compositionally biased region" description="Basic and acidic residues" evidence="5">
    <location>
        <begin position="320"/>
        <end position="338"/>
    </location>
</feature>
<organism evidence="7 8">
    <name type="scientific">Arachnia rubra</name>
    <dbReference type="NCBI Taxonomy" id="1547448"/>
    <lineage>
        <taxon>Bacteria</taxon>
        <taxon>Bacillati</taxon>
        <taxon>Actinomycetota</taxon>
        <taxon>Actinomycetes</taxon>
        <taxon>Propionibacteriales</taxon>
        <taxon>Propionibacteriaceae</taxon>
        <taxon>Arachnia</taxon>
    </lineage>
</organism>
<evidence type="ECO:0000256" key="3">
    <source>
        <dbReference type="ARBA" id="ARBA00022989"/>
    </source>
</evidence>
<evidence type="ECO:0000256" key="2">
    <source>
        <dbReference type="ARBA" id="ARBA00022692"/>
    </source>
</evidence>
<dbReference type="EMBL" id="CP072384">
    <property type="protein sequence ID" value="QUC07755.1"/>
    <property type="molecule type" value="Genomic_DNA"/>
</dbReference>
<feature type="compositionally biased region" description="Polar residues" evidence="5">
    <location>
        <begin position="285"/>
        <end position="300"/>
    </location>
</feature>
<feature type="compositionally biased region" description="Low complexity" evidence="5">
    <location>
        <begin position="303"/>
        <end position="316"/>
    </location>
</feature>
<dbReference type="Pfam" id="PF07681">
    <property type="entry name" value="DoxX"/>
    <property type="match status" value="1"/>
</dbReference>
<feature type="transmembrane region" description="Helical" evidence="6">
    <location>
        <begin position="364"/>
        <end position="389"/>
    </location>
</feature>
<keyword evidence="2 6" id="KW-0812">Transmembrane</keyword>
<reference evidence="7 8" key="1">
    <citation type="submission" date="2021-03" db="EMBL/GenBank/DDBJ databases">
        <title>Human Oral Microbial Genomes.</title>
        <authorList>
            <person name="Johnston C.D."/>
            <person name="Chen T."/>
            <person name="Dewhirst F.E."/>
        </authorList>
    </citation>
    <scope>NUCLEOTIDE SEQUENCE [LARGE SCALE GENOMIC DNA]</scope>
    <source>
        <strain evidence="7 8">DSMZ 100122</strain>
    </source>
</reference>
<proteinExistence type="predicted"/>
<evidence type="ECO:0000313" key="7">
    <source>
        <dbReference type="EMBL" id="QUC07755.1"/>
    </source>
</evidence>
<feature type="transmembrane region" description="Helical" evidence="6">
    <location>
        <begin position="409"/>
        <end position="430"/>
    </location>
</feature>
<feature type="transmembrane region" description="Helical" evidence="6">
    <location>
        <begin position="470"/>
        <end position="489"/>
    </location>
</feature>
<sequence length="506" mass="53907">MSSHDASDWVRQGTPRGADWEDEQSEYGTALEPTEWDDHATEQSVPVETPRPRPRPATRAASTQVFTPANPLPSGSARTQPSPDSSADQDVDAADEPTVVSGLRMPEPASPVTSPRPEDEETMVRPLEVPAHQQTEPATPAAPQRPEPASQHPEPQRPTAQGPERARDVEDTIADQIVPPVQPAYQHPEQPAQAPASRLDPLPPRPAGGGEAVTRSVQTPRPRPEQVAPQHNDPDATQRFESAVPQRSAASSSSPGDPEQTSVQTGLFRGDAADGEQAGAETSAAPASQSETTAVMSSPVQHAASPTPAASPIPVAEQEEERRRQQKLEAERAARNERLGVVATSPENESRTITQKQRRTTDEFLPSLGLFFLRLVTAGILAIVAYQGLTNIDGAAEALGRTYLPEPRTVAWIGGFLLAAMALLLVVGLLQRVVGFLLLALALCSLVFVRWGAFSPFVAGMDGFLGDRDLLLGAVGLLLITIGGGGWGIDAAFRRSREAAKAARTD</sequence>
<evidence type="ECO:0000256" key="5">
    <source>
        <dbReference type="SAM" id="MobiDB-lite"/>
    </source>
</evidence>
<evidence type="ECO:0000256" key="6">
    <source>
        <dbReference type="SAM" id="Phobius"/>
    </source>
</evidence>
<keyword evidence="8" id="KW-1185">Reference proteome</keyword>
<feature type="compositionally biased region" description="Polar residues" evidence="5">
    <location>
        <begin position="248"/>
        <end position="265"/>
    </location>
</feature>
<comment type="subcellular location">
    <subcellularLocation>
        <location evidence="1">Membrane</location>
        <topology evidence="1">Multi-pass membrane protein</topology>
    </subcellularLocation>
</comment>
<dbReference type="InterPro" id="IPR032808">
    <property type="entry name" value="DoxX"/>
</dbReference>
<keyword evidence="4 6" id="KW-0472">Membrane</keyword>
<evidence type="ECO:0000256" key="4">
    <source>
        <dbReference type="ARBA" id="ARBA00023136"/>
    </source>
</evidence>
<keyword evidence="3 6" id="KW-1133">Transmembrane helix</keyword>
<evidence type="ECO:0000256" key="1">
    <source>
        <dbReference type="ARBA" id="ARBA00004141"/>
    </source>
</evidence>
<accession>A0ABX7Y4K1</accession>
<feature type="transmembrane region" description="Helical" evidence="6">
    <location>
        <begin position="437"/>
        <end position="458"/>
    </location>
</feature>
<gene>
    <name evidence="7" type="ORF">J5A65_12645</name>
</gene>
<feature type="region of interest" description="Disordered" evidence="5">
    <location>
        <begin position="1"/>
        <end position="358"/>
    </location>
</feature>
<protein>
    <submittedName>
        <fullName evidence="7">Uncharacterized protein</fullName>
    </submittedName>
</protein>
<name>A0ABX7Y4K1_9ACTN</name>
<feature type="compositionally biased region" description="Polar residues" evidence="5">
    <location>
        <begin position="345"/>
        <end position="355"/>
    </location>
</feature>
<evidence type="ECO:0000313" key="8">
    <source>
        <dbReference type="Proteomes" id="UP000678513"/>
    </source>
</evidence>
<dbReference type="RefSeq" id="WP_212322582.1">
    <property type="nucleotide sequence ID" value="NZ_AP024463.1"/>
</dbReference>
<dbReference type="Proteomes" id="UP000678513">
    <property type="component" value="Chromosome"/>
</dbReference>